<dbReference type="InterPro" id="IPR007920">
    <property type="entry name" value="UPF0223"/>
</dbReference>
<dbReference type="EMBL" id="JBHUFF010000013">
    <property type="protein sequence ID" value="MFD1799535.1"/>
    <property type="molecule type" value="Genomic_DNA"/>
</dbReference>
<dbReference type="Pfam" id="PF05256">
    <property type="entry name" value="UPF0223"/>
    <property type="match status" value="1"/>
</dbReference>
<keyword evidence="2" id="KW-1185">Reference proteome</keyword>
<dbReference type="Proteomes" id="UP001597285">
    <property type="component" value="Unassembled WGS sequence"/>
</dbReference>
<organism evidence="1 2">
    <name type="scientific">Carnobacterium antarcticum</name>
    <dbReference type="NCBI Taxonomy" id="2126436"/>
    <lineage>
        <taxon>Bacteria</taxon>
        <taxon>Bacillati</taxon>
        <taxon>Bacillota</taxon>
        <taxon>Bacilli</taxon>
        <taxon>Lactobacillales</taxon>
        <taxon>Carnobacteriaceae</taxon>
        <taxon>Carnobacterium</taxon>
    </lineage>
</organism>
<accession>A0ABW4NM63</accession>
<dbReference type="PIRSF" id="PIRSF037260">
    <property type="entry name" value="UPF0223"/>
    <property type="match status" value="1"/>
</dbReference>
<protein>
    <submittedName>
        <fullName evidence="1">UPF0223 family protein</fullName>
    </submittedName>
</protein>
<reference evidence="2" key="1">
    <citation type="journal article" date="2019" name="Int. J. Syst. Evol. Microbiol.">
        <title>The Global Catalogue of Microorganisms (GCM) 10K type strain sequencing project: providing services to taxonomists for standard genome sequencing and annotation.</title>
        <authorList>
            <consortium name="The Broad Institute Genomics Platform"/>
            <consortium name="The Broad Institute Genome Sequencing Center for Infectious Disease"/>
            <person name="Wu L."/>
            <person name="Ma J."/>
        </authorList>
    </citation>
    <scope>NUCLEOTIDE SEQUENCE [LARGE SCALE GENOMIC DNA]</scope>
    <source>
        <strain evidence="2">KCTC 42143</strain>
    </source>
</reference>
<dbReference type="RefSeq" id="WP_058918281.1">
    <property type="nucleotide sequence ID" value="NZ_JBHSQC010000025.1"/>
</dbReference>
<name>A0ABW4NM63_9LACT</name>
<proteinExistence type="predicted"/>
<evidence type="ECO:0000313" key="2">
    <source>
        <dbReference type="Proteomes" id="UP001597285"/>
    </source>
</evidence>
<dbReference type="InterPro" id="IPR023324">
    <property type="entry name" value="BH2638-like_sf"/>
</dbReference>
<evidence type="ECO:0000313" key="1">
    <source>
        <dbReference type="EMBL" id="MFD1799535.1"/>
    </source>
</evidence>
<dbReference type="SUPFAM" id="SSF158504">
    <property type="entry name" value="BH2638-like"/>
    <property type="match status" value="1"/>
</dbReference>
<dbReference type="NCBIfam" id="NF003353">
    <property type="entry name" value="PRK04387.1"/>
    <property type="match status" value="1"/>
</dbReference>
<comment type="caution">
    <text evidence="1">The sequence shown here is derived from an EMBL/GenBank/DDBJ whole genome shotgun (WGS) entry which is preliminary data.</text>
</comment>
<dbReference type="Gene3D" id="1.10.220.80">
    <property type="entry name" value="BH2638-like"/>
    <property type="match status" value="1"/>
</dbReference>
<gene>
    <name evidence="1" type="ORF">ACFSBK_06680</name>
</gene>
<sequence>MDNKSYSYPMDYEWSRTEMTDVINLWRAVELAYEAGISTQEFLTKYQKFKEVIPSIGEEKKWGREFEAVSGYSLYQAVKEAKGTNKKTFRLENR</sequence>